<evidence type="ECO:0000259" key="2">
    <source>
        <dbReference type="PROSITE" id="PS50105"/>
    </source>
</evidence>
<dbReference type="InterPro" id="IPR001660">
    <property type="entry name" value="SAM"/>
</dbReference>
<protein>
    <recommendedName>
        <fullName evidence="2">SAM domain-containing protein</fullName>
    </recommendedName>
</protein>
<feature type="compositionally biased region" description="Polar residues" evidence="1">
    <location>
        <begin position="43"/>
        <end position="62"/>
    </location>
</feature>
<dbReference type="CDD" id="cd09577">
    <property type="entry name" value="SAM_Ph1_2_3"/>
    <property type="match status" value="1"/>
</dbReference>
<dbReference type="PANTHER" id="PTHR12247">
    <property type="entry name" value="POLYCOMB GROUP PROTEIN"/>
    <property type="match status" value="1"/>
</dbReference>
<proteinExistence type="predicted"/>
<dbReference type="PROSITE" id="PS50105">
    <property type="entry name" value="SAM_DOMAIN"/>
    <property type="match status" value="1"/>
</dbReference>
<dbReference type="SUPFAM" id="SSF47769">
    <property type="entry name" value="SAM/Pointed domain"/>
    <property type="match status" value="1"/>
</dbReference>
<dbReference type="EMBL" id="JAHRIN010042392">
    <property type="protein sequence ID" value="MEQ2205920.1"/>
    <property type="molecule type" value="Genomic_DNA"/>
</dbReference>
<reference evidence="3 4" key="1">
    <citation type="submission" date="2021-06" db="EMBL/GenBank/DDBJ databases">
        <authorList>
            <person name="Palmer J.M."/>
        </authorList>
    </citation>
    <scope>NUCLEOTIDE SEQUENCE [LARGE SCALE GENOMIC DNA]</scope>
    <source>
        <strain evidence="3 4">XC_2019</strain>
        <tissue evidence="3">Muscle</tissue>
    </source>
</reference>
<organism evidence="3 4">
    <name type="scientific">Xenoophorus captivus</name>
    <dbReference type="NCBI Taxonomy" id="1517983"/>
    <lineage>
        <taxon>Eukaryota</taxon>
        <taxon>Metazoa</taxon>
        <taxon>Chordata</taxon>
        <taxon>Craniata</taxon>
        <taxon>Vertebrata</taxon>
        <taxon>Euteleostomi</taxon>
        <taxon>Actinopterygii</taxon>
        <taxon>Neopterygii</taxon>
        <taxon>Teleostei</taxon>
        <taxon>Neoteleostei</taxon>
        <taxon>Acanthomorphata</taxon>
        <taxon>Ovalentaria</taxon>
        <taxon>Atherinomorphae</taxon>
        <taxon>Cyprinodontiformes</taxon>
        <taxon>Goodeidae</taxon>
        <taxon>Xenoophorus</taxon>
    </lineage>
</organism>
<name>A0ABV0RCP0_9TELE</name>
<feature type="domain" description="SAM" evidence="2">
    <location>
        <begin position="124"/>
        <end position="215"/>
    </location>
</feature>
<evidence type="ECO:0000313" key="4">
    <source>
        <dbReference type="Proteomes" id="UP001434883"/>
    </source>
</evidence>
<comment type="caution">
    <text evidence="3">The sequence shown here is derived from an EMBL/GenBank/DDBJ whole genome shotgun (WGS) entry which is preliminary data.</text>
</comment>
<feature type="compositionally biased region" description="Basic and acidic residues" evidence="1">
    <location>
        <begin position="104"/>
        <end position="117"/>
    </location>
</feature>
<dbReference type="Proteomes" id="UP001434883">
    <property type="component" value="Unassembled WGS sequence"/>
</dbReference>
<dbReference type="InterPro" id="IPR013761">
    <property type="entry name" value="SAM/pointed_sf"/>
</dbReference>
<accession>A0ABV0RCP0</accession>
<dbReference type="SMART" id="SM00454">
    <property type="entry name" value="SAM"/>
    <property type="match status" value="1"/>
</dbReference>
<dbReference type="InterPro" id="IPR050548">
    <property type="entry name" value="PcG_chromatin_remod_factors"/>
</dbReference>
<evidence type="ECO:0000256" key="1">
    <source>
        <dbReference type="SAM" id="MobiDB-lite"/>
    </source>
</evidence>
<feature type="compositionally biased region" description="Low complexity" evidence="1">
    <location>
        <begin position="63"/>
        <end position="91"/>
    </location>
</feature>
<dbReference type="Gene3D" id="1.10.150.50">
    <property type="entry name" value="Transcription Factor, Ets-1"/>
    <property type="match status" value="1"/>
</dbReference>
<dbReference type="Pfam" id="PF00536">
    <property type="entry name" value="SAM_1"/>
    <property type="match status" value="1"/>
</dbReference>
<feature type="non-terminal residue" evidence="3">
    <location>
        <position position="1"/>
    </location>
</feature>
<gene>
    <name evidence="3" type="ORF">XENOCAPTIV_018246</name>
</gene>
<evidence type="ECO:0000313" key="3">
    <source>
        <dbReference type="EMBL" id="MEQ2205920.1"/>
    </source>
</evidence>
<sequence length="215" mass="23554">VERLPILIDSPKKLDHQLSSDPDKTPVSNAANSDSEPEDMNQPVFNPQHQPSQEESSPCSDMSSYEEPPSPLSAASSGPGAPAPASAQVPAHRQPSRSSDLEGCDGRDAPSLDERFLPNDPGNWNVEEVYEFIRSLPGWCLSREIQKVLHSGIMFYCLSLLSGPGCQEIADEFRSQEIDGQALLLLKEDHLMSTMNIKLGPALKIFARINMLKDS</sequence>
<dbReference type="PANTHER" id="PTHR12247:SF86">
    <property type="entry name" value="POLYHOMEOTIC-LIKE PROTEIN 2"/>
    <property type="match status" value="1"/>
</dbReference>
<dbReference type="Pfam" id="PF16616">
    <property type="entry name" value="PHC2_SAM_assoc"/>
    <property type="match status" value="1"/>
</dbReference>
<feature type="region of interest" description="Disordered" evidence="1">
    <location>
        <begin position="1"/>
        <end position="120"/>
    </location>
</feature>
<keyword evidence="4" id="KW-1185">Reference proteome</keyword>
<feature type="compositionally biased region" description="Basic and acidic residues" evidence="1">
    <location>
        <begin position="10"/>
        <end position="24"/>
    </location>
</feature>